<organism evidence="1 2">
    <name type="scientific">Xenopus laevis</name>
    <name type="common">African clawed frog</name>
    <dbReference type="NCBI Taxonomy" id="8355"/>
    <lineage>
        <taxon>Eukaryota</taxon>
        <taxon>Metazoa</taxon>
        <taxon>Chordata</taxon>
        <taxon>Craniata</taxon>
        <taxon>Vertebrata</taxon>
        <taxon>Euteleostomi</taxon>
        <taxon>Amphibia</taxon>
        <taxon>Batrachia</taxon>
        <taxon>Anura</taxon>
        <taxon>Pipoidea</taxon>
        <taxon>Pipidae</taxon>
        <taxon>Xenopodinae</taxon>
        <taxon>Xenopus</taxon>
        <taxon>Xenopus</taxon>
    </lineage>
</organism>
<dbReference type="AlphaFoldDB" id="A0A974H142"/>
<gene>
    <name evidence="1" type="ORF">XELAEV_18046955mg</name>
</gene>
<sequence>MSLVNSLDWTCAEGDRGPHQLGDVVLIPLNSIIRTYNRAASSNYHDISLPLVGISGKVLLQISAASRMNTVVAALVRITSRVATAREFWGDSWFDISLNRATPAIRQGVNFVKGGSPKIADYEKEAQRQLNDVIKYRVLKISNYGKQLGKVTEAKPCAGNSLLRADSWHTEGTVPAVAQKL</sequence>
<dbReference type="EMBL" id="CM004483">
    <property type="protein sequence ID" value="OCT60932.1"/>
    <property type="molecule type" value="Genomic_DNA"/>
</dbReference>
<evidence type="ECO:0000313" key="1">
    <source>
        <dbReference type="EMBL" id="OCT60932.1"/>
    </source>
</evidence>
<accession>A0A974H142</accession>
<name>A0A974H142_XENLA</name>
<protein>
    <submittedName>
        <fullName evidence="1">Uncharacterized protein</fullName>
    </submittedName>
</protein>
<dbReference type="Proteomes" id="UP000694892">
    <property type="component" value="Chromosome 9_10S"/>
</dbReference>
<evidence type="ECO:0000313" key="2">
    <source>
        <dbReference type="Proteomes" id="UP000694892"/>
    </source>
</evidence>
<reference evidence="2" key="1">
    <citation type="journal article" date="2016" name="Nature">
        <title>Genome evolution in the allotetraploid frog Xenopus laevis.</title>
        <authorList>
            <person name="Session A.M."/>
            <person name="Uno Y."/>
            <person name="Kwon T."/>
            <person name="Chapman J.A."/>
            <person name="Toyoda A."/>
            <person name="Takahashi S."/>
            <person name="Fukui A."/>
            <person name="Hikosaka A."/>
            <person name="Suzuki A."/>
            <person name="Kondo M."/>
            <person name="van Heeringen S.J."/>
            <person name="Quigley I."/>
            <person name="Heinz S."/>
            <person name="Ogino H."/>
            <person name="Ochi H."/>
            <person name="Hellsten U."/>
            <person name="Lyons J.B."/>
            <person name="Simakov O."/>
            <person name="Putnam N."/>
            <person name="Stites J."/>
            <person name="Kuroki Y."/>
            <person name="Tanaka T."/>
            <person name="Michiue T."/>
            <person name="Watanabe M."/>
            <person name="Bogdanovic O."/>
            <person name="Lister R."/>
            <person name="Georgiou G."/>
            <person name="Paranjpe S.S."/>
            <person name="van Kruijsbergen I."/>
            <person name="Shu S."/>
            <person name="Carlson J."/>
            <person name="Kinoshita T."/>
            <person name="Ohta Y."/>
            <person name="Mawaribuchi S."/>
            <person name="Jenkins J."/>
            <person name="Grimwood J."/>
            <person name="Schmutz J."/>
            <person name="Mitros T."/>
            <person name="Mozaffari S.V."/>
            <person name="Suzuki Y."/>
            <person name="Haramoto Y."/>
            <person name="Yamamoto T.S."/>
            <person name="Takagi C."/>
            <person name="Heald R."/>
            <person name="Miller K."/>
            <person name="Haudenschild C."/>
            <person name="Kitzman J."/>
            <person name="Nakayama T."/>
            <person name="Izutsu Y."/>
            <person name="Robert J."/>
            <person name="Fortriede J."/>
            <person name="Burns K."/>
            <person name="Lotay V."/>
            <person name="Karimi K."/>
            <person name="Yasuoka Y."/>
            <person name="Dichmann D.S."/>
            <person name="Flajnik M.F."/>
            <person name="Houston D.W."/>
            <person name="Shendure J."/>
            <person name="DuPasquier L."/>
            <person name="Vize P.D."/>
            <person name="Zorn A.M."/>
            <person name="Ito M."/>
            <person name="Marcotte E.M."/>
            <person name="Wallingford J.B."/>
            <person name="Ito Y."/>
            <person name="Asashima M."/>
            <person name="Ueno N."/>
            <person name="Matsuda Y."/>
            <person name="Veenstra G.J."/>
            <person name="Fujiyama A."/>
            <person name="Harland R.M."/>
            <person name="Taira M."/>
            <person name="Rokhsar D.S."/>
        </authorList>
    </citation>
    <scope>NUCLEOTIDE SEQUENCE [LARGE SCALE GENOMIC DNA]</scope>
    <source>
        <strain evidence="2">J</strain>
    </source>
</reference>
<proteinExistence type="predicted"/>